<dbReference type="Pfam" id="PF00392">
    <property type="entry name" value="GntR"/>
    <property type="match status" value="1"/>
</dbReference>
<keyword evidence="1" id="KW-0805">Transcription regulation</keyword>
<organism evidence="5">
    <name type="scientific">Scrofimicrobium appendicitidis</name>
    <dbReference type="NCBI Taxonomy" id="3079930"/>
    <lineage>
        <taxon>Bacteria</taxon>
        <taxon>Bacillati</taxon>
        <taxon>Actinomycetota</taxon>
        <taxon>Actinomycetes</taxon>
        <taxon>Actinomycetales</taxon>
        <taxon>Actinomycetaceae</taxon>
        <taxon>Scrofimicrobium</taxon>
    </lineage>
</organism>
<accession>A0AAU7V977</accession>
<dbReference type="Pfam" id="PF07729">
    <property type="entry name" value="FCD"/>
    <property type="match status" value="1"/>
</dbReference>
<dbReference type="EMBL" id="CP138335">
    <property type="protein sequence ID" value="XBW08574.1"/>
    <property type="molecule type" value="Genomic_DNA"/>
</dbReference>
<dbReference type="PRINTS" id="PR00033">
    <property type="entry name" value="HTHASNC"/>
</dbReference>
<feature type="domain" description="HTH gntR-type" evidence="4">
    <location>
        <begin position="5"/>
        <end position="72"/>
    </location>
</feature>
<dbReference type="InterPro" id="IPR000485">
    <property type="entry name" value="AsnC-type_HTH_dom"/>
</dbReference>
<dbReference type="SUPFAM" id="SSF48008">
    <property type="entry name" value="GntR ligand-binding domain-like"/>
    <property type="match status" value="1"/>
</dbReference>
<dbReference type="PROSITE" id="PS50949">
    <property type="entry name" value="HTH_GNTR"/>
    <property type="match status" value="1"/>
</dbReference>
<dbReference type="InterPro" id="IPR036390">
    <property type="entry name" value="WH_DNA-bd_sf"/>
</dbReference>
<evidence type="ECO:0000313" key="5">
    <source>
        <dbReference type="EMBL" id="XBW08574.1"/>
    </source>
</evidence>
<dbReference type="AlphaFoldDB" id="A0AAU7V977"/>
<dbReference type="CDD" id="cd07377">
    <property type="entry name" value="WHTH_GntR"/>
    <property type="match status" value="1"/>
</dbReference>
<dbReference type="GO" id="GO:0003700">
    <property type="term" value="F:DNA-binding transcription factor activity"/>
    <property type="evidence" value="ECO:0007669"/>
    <property type="project" value="InterPro"/>
</dbReference>
<sequence length="210" mass="23298">MSVPVTQAEHAYTAIRTAIISGQLSAGARVYQSEWAEALGISVTPVREAIRRLEQEGLLNVTPHRDVTVSELSLAGAEEIYAMRLRVEPLQMEKSIEKFTKSASQQALSLCRQMDTTHDIIEFTYLNQQFHRTLLSYDDSWTARVTEMLEAAAAPYVALSLRKWPAQIKDSNAQHFQLLSAFDAGDLATAIEVGHAHLTSTLEALRKGLS</sequence>
<dbReference type="InterPro" id="IPR036388">
    <property type="entry name" value="WH-like_DNA-bd_sf"/>
</dbReference>
<dbReference type="Gene3D" id="1.20.120.530">
    <property type="entry name" value="GntR ligand-binding domain-like"/>
    <property type="match status" value="1"/>
</dbReference>
<name>A0AAU7V977_9ACTO</name>
<dbReference type="PANTHER" id="PTHR43537:SF24">
    <property type="entry name" value="GLUCONATE OPERON TRANSCRIPTIONAL REPRESSOR"/>
    <property type="match status" value="1"/>
</dbReference>
<dbReference type="SUPFAM" id="SSF46785">
    <property type="entry name" value="Winged helix' DNA-binding domain"/>
    <property type="match status" value="1"/>
</dbReference>
<evidence type="ECO:0000256" key="3">
    <source>
        <dbReference type="ARBA" id="ARBA00023163"/>
    </source>
</evidence>
<dbReference type="RefSeq" id="WP_350258774.1">
    <property type="nucleotide sequence ID" value="NZ_CP138335.1"/>
</dbReference>
<dbReference type="GO" id="GO:0043565">
    <property type="term" value="F:sequence-specific DNA binding"/>
    <property type="evidence" value="ECO:0007669"/>
    <property type="project" value="InterPro"/>
</dbReference>
<keyword evidence="3" id="KW-0804">Transcription</keyword>
<reference evidence="5" key="1">
    <citation type="submission" date="2023-11" db="EMBL/GenBank/DDBJ databases">
        <title>Scrofimicrobium hongkongense sp. nov., isolated from a patient with peritonitis.</title>
        <authorList>
            <person name="Lao H.Y."/>
            <person name="Wong A.Y.P."/>
            <person name="Ng T.L."/>
            <person name="Wong R.Y.L."/>
            <person name="Yau M.C.Y."/>
            <person name="Lam J.Y.W."/>
            <person name="Siu G.K.H."/>
        </authorList>
    </citation>
    <scope>NUCLEOTIDE SEQUENCE</scope>
    <source>
        <strain evidence="5">R131</strain>
    </source>
</reference>
<protein>
    <submittedName>
        <fullName evidence="5">GntR family transcriptional regulator</fullName>
    </submittedName>
</protein>
<dbReference type="SMART" id="SM00345">
    <property type="entry name" value="HTH_GNTR"/>
    <property type="match status" value="1"/>
</dbReference>
<evidence type="ECO:0000256" key="1">
    <source>
        <dbReference type="ARBA" id="ARBA00023015"/>
    </source>
</evidence>
<dbReference type="InterPro" id="IPR000524">
    <property type="entry name" value="Tscrpt_reg_HTH_GntR"/>
</dbReference>
<dbReference type="PANTHER" id="PTHR43537">
    <property type="entry name" value="TRANSCRIPTIONAL REGULATOR, GNTR FAMILY"/>
    <property type="match status" value="1"/>
</dbReference>
<dbReference type="InterPro" id="IPR008920">
    <property type="entry name" value="TF_FadR/GntR_C"/>
</dbReference>
<proteinExistence type="predicted"/>
<evidence type="ECO:0000259" key="4">
    <source>
        <dbReference type="PROSITE" id="PS50949"/>
    </source>
</evidence>
<evidence type="ECO:0000256" key="2">
    <source>
        <dbReference type="ARBA" id="ARBA00023125"/>
    </source>
</evidence>
<dbReference type="KEGG" id="sapp:SAC06_03155"/>
<keyword evidence="2" id="KW-0238">DNA-binding</keyword>
<dbReference type="Gene3D" id="1.10.10.10">
    <property type="entry name" value="Winged helix-like DNA-binding domain superfamily/Winged helix DNA-binding domain"/>
    <property type="match status" value="1"/>
</dbReference>
<dbReference type="InterPro" id="IPR011711">
    <property type="entry name" value="GntR_C"/>
</dbReference>
<gene>
    <name evidence="5" type="ORF">SAC06_03155</name>
</gene>